<keyword evidence="4" id="KW-0804">Transcription</keyword>
<comment type="caution">
    <text evidence="8">The sequence shown here is derived from an EMBL/GenBank/DDBJ whole genome shotgun (WGS) entry which is preliminary data.</text>
</comment>
<sequence length="649" mass="68550">MGSREKLELRMGHHATQEAAARIHDRAVIALHGRKGAVASGLLNFPVEQYPGEQQRYGPDLNAFLLQLCALGERYRSRQIPRPARPHRGNSADFMRRLRAEQLARAAAAPPTAAQINEGLTALRRQDPLYSDHNTKCGVCPACRQPWRTDLGGCLRKATAKAVGHTEKAMLDMLACDNQLRTSALKKGASIRQKQVERDQQRKAAAAGGGEEEQEEQAAGEEADAAAADAQQALPPQHSGWAVGALGAAVGAVFGAAAGAEGEAEEEEELEWLEEPPKRKPSYNAPLRGKLRVMRAAAAAPLEQQQAWHAAQLAAALDAEEEDQGPGGGGSGAAGSRPAAAAVAMGQLQPAERALVDPATGLTRAAVPRSIFPQQRAGELLQLSELCREGGLEAPLVAETAGHAVQVALQQRAQQERLAGLVLRRTQRGQSGSRGGTPDPQADAAEVAEAAAEAAASVGDTSDVDAGVVSEAAGEAGQGGVCPVCGGRAHRPEGLKACPVIQMALAVRKPPPPDCPGCAHLEQPGCKRCLAFTKGRDKPRQALERSFVRRAPWLDNVLPATQDLMRAVQVAATAAVVDFDLPGAAWRCTPKALLAAGLLAEEAAKLELAARFPPPQAAQQQARQQAQREQQGAQPREQQQQQQPRLPNG</sequence>
<feature type="region of interest" description="Disordered" evidence="6">
    <location>
        <begin position="424"/>
        <end position="444"/>
    </location>
</feature>
<feature type="compositionally biased region" description="Acidic residues" evidence="6">
    <location>
        <begin position="262"/>
        <end position="274"/>
    </location>
</feature>
<gene>
    <name evidence="8" type="ORF">C2E21_0919</name>
</gene>
<dbReference type="EMBL" id="LHPG02000002">
    <property type="protein sequence ID" value="PRW60353.1"/>
    <property type="molecule type" value="Genomic_DNA"/>
</dbReference>
<keyword evidence="3" id="KW-0238">DNA-binding</keyword>
<evidence type="ECO:0000313" key="8">
    <source>
        <dbReference type="EMBL" id="PRW60353.1"/>
    </source>
</evidence>
<keyword evidence="2" id="KW-0805">Transcription regulation</keyword>
<dbReference type="OrthoDB" id="515024at2759"/>
<dbReference type="GO" id="GO:0005634">
    <property type="term" value="C:nucleus"/>
    <property type="evidence" value="ECO:0007669"/>
    <property type="project" value="UniProtKB-SubCell"/>
</dbReference>
<evidence type="ECO:0000256" key="2">
    <source>
        <dbReference type="ARBA" id="ARBA00023015"/>
    </source>
</evidence>
<dbReference type="GO" id="GO:0003700">
    <property type="term" value="F:DNA-binding transcription factor activity"/>
    <property type="evidence" value="ECO:0007669"/>
    <property type="project" value="InterPro"/>
</dbReference>
<accession>A0A2P6U207</accession>
<name>A0A2P6U207_CHLSO</name>
<feature type="region of interest" description="Disordered" evidence="6">
    <location>
        <begin position="610"/>
        <end position="649"/>
    </location>
</feature>
<proteinExistence type="predicted"/>
<evidence type="ECO:0000259" key="7">
    <source>
        <dbReference type="PROSITE" id="PS51032"/>
    </source>
</evidence>
<feature type="compositionally biased region" description="Acidic residues" evidence="6">
    <location>
        <begin position="210"/>
        <end position="224"/>
    </location>
</feature>
<comment type="subcellular location">
    <subcellularLocation>
        <location evidence="1">Nucleus</location>
    </subcellularLocation>
</comment>
<feature type="region of interest" description="Disordered" evidence="6">
    <location>
        <begin position="259"/>
        <end position="284"/>
    </location>
</feature>
<organism evidence="8 9">
    <name type="scientific">Chlorella sorokiniana</name>
    <name type="common">Freshwater green alga</name>
    <dbReference type="NCBI Taxonomy" id="3076"/>
    <lineage>
        <taxon>Eukaryota</taxon>
        <taxon>Viridiplantae</taxon>
        <taxon>Chlorophyta</taxon>
        <taxon>core chlorophytes</taxon>
        <taxon>Trebouxiophyceae</taxon>
        <taxon>Chlorellales</taxon>
        <taxon>Chlorellaceae</taxon>
        <taxon>Chlorella clade</taxon>
        <taxon>Chlorella</taxon>
    </lineage>
</organism>
<evidence type="ECO:0000256" key="4">
    <source>
        <dbReference type="ARBA" id="ARBA00023163"/>
    </source>
</evidence>
<dbReference type="InterPro" id="IPR001471">
    <property type="entry name" value="AP2/ERF_dom"/>
</dbReference>
<feature type="region of interest" description="Disordered" evidence="6">
    <location>
        <begin position="315"/>
        <end position="338"/>
    </location>
</feature>
<dbReference type="PROSITE" id="PS51032">
    <property type="entry name" value="AP2_ERF"/>
    <property type="match status" value="1"/>
</dbReference>
<evidence type="ECO:0000256" key="5">
    <source>
        <dbReference type="ARBA" id="ARBA00023242"/>
    </source>
</evidence>
<evidence type="ECO:0000313" key="9">
    <source>
        <dbReference type="Proteomes" id="UP000239899"/>
    </source>
</evidence>
<feature type="region of interest" description="Disordered" evidence="6">
    <location>
        <begin position="188"/>
        <end position="233"/>
    </location>
</feature>
<keyword evidence="5" id="KW-0539">Nucleus</keyword>
<keyword evidence="9" id="KW-1185">Reference proteome</keyword>
<evidence type="ECO:0000256" key="6">
    <source>
        <dbReference type="SAM" id="MobiDB-lite"/>
    </source>
</evidence>
<evidence type="ECO:0000256" key="3">
    <source>
        <dbReference type="ARBA" id="ARBA00023125"/>
    </source>
</evidence>
<protein>
    <recommendedName>
        <fullName evidence="7">AP2/ERF domain-containing protein</fullName>
    </recommendedName>
</protein>
<dbReference type="Proteomes" id="UP000239899">
    <property type="component" value="Unassembled WGS sequence"/>
</dbReference>
<dbReference type="AlphaFoldDB" id="A0A2P6U207"/>
<evidence type="ECO:0000256" key="1">
    <source>
        <dbReference type="ARBA" id="ARBA00004123"/>
    </source>
</evidence>
<dbReference type="GO" id="GO:0003677">
    <property type="term" value="F:DNA binding"/>
    <property type="evidence" value="ECO:0007669"/>
    <property type="project" value="UniProtKB-KW"/>
</dbReference>
<feature type="domain" description="AP2/ERF" evidence="7">
    <location>
        <begin position="1"/>
        <end position="46"/>
    </location>
</feature>
<reference evidence="8 9" key="1">
    <citation type="journal article" date="2018" name="Plant J.">
        <title>Genome sequences of Chlorella sorokiniana UTEX 1602 and Micractinium conductrix SAG 241.80: implications to maltose excretion by a green alga.</title>
        <authorList>
            <person name="Arriola M.B."/>
            <person name="Velmurugan N."/>
            <person name="Zhang Y."/>
            <person name="Plunkett M.H."/>
            <person name="Hondzo H."/>
            <person name="Barney B.M."/>
        </authorList>
    </citation>
    <scope>NUCLEOTIDE SEQUENCE [LARGE SCALE GENOMIC DNA]</scope>
    <source>
        <strain evidence="9">UTEX 1602</strain>
    </source>
</reference>